<dbReference type="GO" id="GO:0030154">
    <property type="term" value="P:cell differentiation"/>
    <property type="evidence" value="ECO:0007669"/>
    <property type="project" value="TreeGrafter"/>
</dbReference>
<sequence>MALDANNCIQILFVNKNIEPLKIDTSASESELTFQVVLIKCITHAGRKVCLHSDISAPKFLAAFGLTVCPDEKYWLPQNHVFEKSADKERNYKLKVRFHPSASGLDYTRNNDVLCEYLFLQILNDFLMGELGGSNKLDDKKLFKLLSTALLMPKVLPINSSVKVDNGFQQRRIHFWNLDKLFSKLISKRLITQRVIDHFWISHGLQENLSKMKQWEKTLGTHKQDFYRAITVAEPNYWFEQYEAVAIGRDNNQDSVTVTVGLYGDNQQPALYYGEVFKYSLTEIISMKLHKPENLAARTWRVFIVLKNEAPTTLQFDKEGAAESFMSMVQGFFTLFIRYDTYLSTDLHNIDTKIGTELWSFGPLENSTAENFLREPRLPGRQSNKRFLIHESAQQLGYFVVVTFTDGATPSFDRLEVEVTKDKRLILSTGSVYGNTGELRGHLRETYGSQEHPRNYPYTAEINTVFQVDDIEPYYPEPEQHSALNNDPGIYLSEDLQSKIPIQDKNPLIRKYDVSLKGQKMMLVELQSEDGRIAEAFRGGISVLFKLYRLKPANFLKFYGSVWEKKLCVLMEHAPCDLLTYICNHPQSVARKVMFMFQIVKILSIMEEHRIVHGNIRLRRFLVCQGENPDVPTIKLGDSGISSYLDTLPIDHKDNIERWPWLSPERREKLPAITYESECYATGTTLCEIIYRSDQFETLPGYCKDNPVIPKPDDICPDLKNEGQEVDANALVAEAKSLLSEIWDTIITKCWARDPQERPQSNELLALISDREVEAREIKVDTNIESFKQVVYDIFRDDEPVAGPKPQSLNDLNRILMEKSKHKFIPTNCLIISERRLGKGHYGEVWDGKVRRPNLTLQGGGNREWTRVAVKKFNKGVSTEASFIKEIMMACDLHHPNIVKMLYFSIDHWVNLFIGYAETKLSKFMLIMEYMNLGSLSEYAKASDSGQPPDQLLRICIDIAEGMVYLSGKDIVHRDIAARNILLQKQDTGRIVAKVSDFGLARNMDERYRFYKHKSQGVELPFIWTAPECLIDDLDKAVYTSKGDVWSFGMVVWETFSRGCHPAKKMPQNITPLVLITSYKEKWRLPKGNVPQPIYDIIMSCWNLDPGCRPAFVELVQSLRALERIIS</sequence>
<evidence type="ECO:0000313" key="7">
    <source>
        <dbReference type="EMBL" id="CAL1546676.1"/>
    </source>
</evidence>
<dbReference type="GO" id="GO:0005829">
    <property type="term" value="C:cytosol"/>
    <property type="evidence" value="ECO:0007669"/>
    <property type="project" value="TreeGrafter"/>
</dbReference>
<evidence type="ECO:0000256" key="4">
    <source>
        <dbReference type="PROSITE-ProRule" id="PRU00191"/>
    </source>
</evidence>
<dbReference type="CDD" id="cd00192">
    <property type="entry name" value="PTKc"/>
    <property type="match status" value="1"/>
</dbReference>
<feature type="domain" description="Protein kinase" evidence="6">
    <location>
        <begin position="494"/>
        <end position="773"/>
    </location>
</feature>
<dbReference type="InterPro" id="IPR000980">
    <property type="entry name" value="SH2"/>
</dbReference>
<evidence type="ECO:0000256" key="2">
    <source>
        <dbReference type="ARBA" id="ARBA00023137"/>
    </source>
</evidence>
<proteinExistence type="predicted"/>
<protein>
    <recommendedName>
        <fullName evidence="1">non-specific protein-tyrosine kinase</fullName>
        <ecNumber evidence="1">2.7.10.2</ecNumber>
    </recommendedName>
</protein>
<dbReference type="Gene3D" id="1.10.510.10">
    <property type="entry name" value="Transferase(Phosphotransferase) domain 1"/>
    <property type="match status" value="2"/>
</dbReference>
<feature type="domain" description="SH2" evidence="5">
    <location>
        <begin position="359"/>
        <end position="458"/>
    </location>
</feature>
<keyword evidence="4" id="KW-0727">SH2 domain</keyword>
<dbReference type="PROSITE" id="PS50001">
    <property type="entry name" value="SH2"/>
    <property type="match status" value="1"/>
</dbReference>
<dbReference type="InterPro" id="IPR051286">
    <property type="entry name" value="JAK"/>
</dbReference>
<gene>
    <name evidence="7" type="ORF">GSLYS_00020053001</name>
</gene>
<dbReference type="GO" id="GO:0007259">
    <property type="term" value="P:cell surface receptor signaling pathway via JAK-STAT"/>
    <property type="evidence" value="ECO:0007669"/>
    <property type="project" value="TreeGrafter"/>
</dbReference>
<dbReference type="PRINTS" id="PR00109">
    <property type="entry name" value="TYRKINASE"/>
</dbReference>
<evidence type="ECO:0000259" key="6">
    <source>
        <dbReference type="PROSITE" id="PS50011"/>
    </source>
</evidence>
<comment type="caution">
    <text evidence="7">The sequence shown here is derived from an EMBL/GenBank/DDBJ whole genome shotgun (WGS) entry which is preliminary data.</text>
</comment>
<name>A0AAV2II24_LYMST</name>
<evidence type="ECO:0000259" key="5">
    <source>
        <dbReference type="PROSITE" id="PS50001"/>
    </source>
</evidence>
<evidence type="ECO:0000256" key="3">
    <source>
        <dbReference type="ARBA" id="ARBA00051245"/>
    </source>
</evidence>
<dbReference type="InterPro" id="IPR011009">
    <property type="entry name" value="Kinase-like_dom_sf"/>
</dbReference>
<dbReference type="SUPFAM" id="SSF56112">
    <property type="entry name" value="Protein kinase-like (PK-like)"/>
    <property type="match status" value="2"/>
</dbReference>
<dbReference type="AlphaFoldDB" id="A0AAV2II24"/>
<keyword evidence="2" id="KW-0829">Tyrosine-protein kinase</keyword>
<dbReference type="GO" id="GO:0005126">
    <property type="term" value="F:cytokine receptor binding"/>
    <property type="evidence" value="ECO:0007669"/>
    <property type="project" value="TreeGrafter"/>
</dbReference>
<accession>A0AAV2II24</accession>
<dbReference type="GO" id="GO:0004715">
    <property type="term" value="F:non-membrane spanning protein tyrosine kinase activity"/>
    <property type="evidence" value="ECO:0007669"/>
    <property type="project" value="UniProtKB-EC"/>
</dbReference>
<keyword evidence="8" id="KW-1185">Reference proteome</keyword>
<dbReference type="GO" id="GO:0019221">
    <property type="term" value="P:cytokine-mediated signaling pathway"/>
    <property type="evidence" value="ECO:0007669"/>
    <property type="project" value="TreeGrafter"/>
</dbReference>
<dbReference type="Pfam" id="PF07714">
    <property type="entry name" value="PK_Tyr_Ser-Thr"/>
    <property type="match status" value="2"/>
</dbReference>
<evidence type="ECO:0000313" key="8">
    <source>
        <dbReference type="Proteomes" id="UP001497497"/>
    </source>
</evidence>
<dbReference type="InterPro" id="IPR001245">
    <property type="entry name" value="Ser-Thr/Tyr_kinase_cat_dom"/>
</dbReference>
<reference evidence="7 8" key="1">
    <citation type="submission" date="2024-04" db="EMBL/GenBank/DDBJ databases">
        <authorList>
            <consortium name="Genoscope - CEA"/>
            <person name="William W."/>
        </authorList>
    </citation>
    <scope>NUCLEOTIDE SEQUENCE [LARGE SCALE GENOMIC DNA]</scope>
</reference>
<dbReference type="InterPro" id="IPR020635">
    <property type="entry name" value="Tyr_kinase_cat_dom"/>
</dbReference>
<feature type="domain" description="Protein kinase" evidence="6">
    <location>
        <begin position="831"/>
        <end position="1122"/>
    </location>
</feature>
<dbReference type="InterPro" id="IPR000719">
    <property type="entry name" value="Prot_kinase_dom"/>
</dbReference>
<dbReference type="GO" id="GO:0035556">
    <property type="term" value="P:intracellular signal transduction"/>
    <property type="evidence" value="ECO:0007669"/>
    <property type="project" value="TreeGrafter"/>
</dbReference>
<dbReference type="InterPro" id="IPR008266">
    <property type="entry name" value="Tyr_kinase_AS"/>
</dbReference>
<dbReference type="EC" id="2.7.10.2" evidence="1"/>
<keyword evidence="2" id="KW-0418">Kinase</keyword>
<dbReference type="Proteomes" id="UP001497497">
    <property type="component" value="Unassembled WGS sequence"/>
</dbReference>
<comment type="catalytic activity">
    <reaction evidence="3">
        <text>L-tyrosyl-[protein] + ATP = O-phospho-L-tyrosyl-[protein] + ADP + H(+)</text>
        <dbReference type="Rhea" id="RHEA:10596"/>
        <dbReference type="Rhea" id="RHEA-COMP:10136"/>
        <dbReference type="Rhea" id="RHEA-COMP:20101"/>
        <dbReference type="ChEBI" id="CHEBI:15378"/>
        <dbReference type="ChEBI" id="CHEBI:30616"/>
        <dbReference type="ChEBI" id="CHEBI:46858"/>
        <dbReference type="ChEBI" id="CHEBI:61978"/>
        <dbReference type="ChEBI" id="CHEBI:456216"/>
        <dbReference type="EC" id="2.7.10.2"/>
    </reaction>
</comment>
<dbReference type="EMBL" id="CAXITT010000842">
    <property type="protein sequence ID" value="CAL1546676.1"/>
    <property type="molecule type" value="Genomic_DNA"/>
</dbReference>
<dbReference type="PANTHER" id="PTHR45807:SF7">
    <property type="entry name" value="TYROSINE-PROTEIN KINASE HOPSCOTCH"/>
    <property type="match status" value="1"/>
</dbReference>
<organism evidence="7 8">
    <name type="scientific">Lymnaea stagnalis</name>
    <name type="common">Great pond snail</name>
    <name type="synonym">Helix stagnalis</name>
    <dbReference type="NCBI Taxonomy" id="6523"/>
    <lineage>
        <taxon>Eukaryota</taxon>
        <taxon>Metazoa</taxon>
        <taxon>Spiralia</taxon>
        <taxon>Lophotrochozoa</taxon>
        <taxon>Mollusca</taxon>
        <taxon>Gastropoda</taxon>
        <taxon>Heterobranchia</taxon>
        <taxon>Euthyneura</taxon>
        <taxon>Panpulmonata</taxon>
        <taxon>Hygrophila</taxon>
        <taxon>Lymnaeoidea</taxon>
        <taxon>Lymnaeidae</taxon>
        <taxon>Lymnaea</taxon>
    </lineage>
</organism>
<dbReference type="PROSITE" id="PS00109">
    <property type="entry name" value="PROTEIN_KINASE_TYR"/>
    <property type="match status" value="1"/>
</dbReference>
<dbReference type="GO" id="GO:0005524">
    <property type="term" value="F:ATP binding"/>
    <property type="evidence" value="ECO:0007669"/>
    <property type="project" value="InterPro"/>
</dbReference>
<dbReference type="PROSITE" id="PS50011">
    <property type="entry name" value="PROTEIN_KINASE_DOM"/>
    <property type="match status" value="2"/>
</dbReference>
<dbReference type="SMART" id="SM00219">
    <property type="entry name" value="TyrKc"/>
    <property type="match status" value="1"/>
</dbReference>
<evidence type="ECO:0000256" key="1">
    <source>
        <dbReference type="ARBA" id="ARBA00011903"/>
    </source>
</evidence>
<keyword evidence="2" id="KW-0808">Transferase</keyword>
<dbReference type="PANTHER" id="PTHR45807">
    <property type="entry name" value="TYROSINE-PROTEIN KINASE HOPSCOTCH"/>
    <property type="match status" value="1"/>
</dbReference>